<sequence length="967" mass="113932">MIFDLSPEERKKYIEENENPYGYNPLYLEIYNKERLHRNLKGFDHLIDITDYCIDSRDTTPDTEILYAPKIEVPYELNYKSIFNSLLGLFENYIYNIFICGGMALSYYFSSKCDINIASKDIDLFIASTEETEINMDSVKEILSMIANKANNEYDNLYISNIRESSGAVSFDMEIEGRTNKIQIIKRLYSSPSEIIHGFDIDCTCILTTLDGLKIYTTERGYYSIVNQVNTINFERMSPSYPYRKFKYYMRGFSIKMPFLEYFRDNFVTDFRLVEKLEGCLVLYYKLLNFRECDKSDPSDYENYRPKNVENSLDNVEFITTNPNEQVNNTFNKTVIEDIKNWYVTNDLPSYKDPGYIRRGDIKRIYPSKDIISFKESYYPFRLINVENDDGYVLNFLKIFKSNHVVCVGEYPFSLLTNTKTTYSGPTFAFFGVKNLMDSVNEILQKFVEYKKSFFEDECEHFLTLPNGLNNLEDICYKSNFVKDPFVFHYRFVHKNGKPDSYTAFNLYIKNFSMVSEILDTQEKNIYRVILHQDSSYYTDSLGEHSIKTRFHLIGNGNVNSKIHGISKLVSNIKKEIIDPIFTKHINDSFKIFGNPRIMTKLYGPNTLTFYKDFGENSNRRILILGEFHSNKYLKYEDKDPTTFDLHMWLYRLSKTAPECLDIYLEIGRKTRLMVKNFKQTKISEYTEPISSVASTFDGCIPGAEGKCFSSSVRYHLIDLRMISNDLRAPFIKLYQHMVYRNLDIKKNIKLMRDYLNKTTKVNGKRIYNWYMALQYLGGLDKLNLEINFGAENRTSNIFNDKAKNIAKNTIREGKKIFENAYKIVTLETAYTLESEKFNEYRIEYIKKISKTSKKIINFDINRFTELLLECYNEMNNIFDAFVNINMDVYFLLRYLQTFTKIERGPDRCQDESFNISKNTIVHAGGNHSMIYSKFIKKWFQIKPTINIIQDYSVQSIVFDEPFDFFE</sequence>
<organism evidence="1">
    <name type="scientific">viral metagenome</name>
    <dbReference type="NCBI Taxonomy" id="1070528"/>
    <lineage>
        <taxon>unclassified sequences</taxon>
        <taxon>metagenomes</taxon>
        <taxon>organismal metagenomes</taxon>
    </lineage>
</organism>
<name>A0A6C0BDF0_9ZZZZ</name>
<reference evidence="1" key="1">
    <citation type="journal article" date="2020" name="Nature">
        <title>Giant virus diversity and host interactions through global metagenomics.</title>
        <authorList>
            <person name="Schulz F."/>
            <person name="Roux S."/>
            <person name="Paez-Espino D."/>
            <person name="Jungbluth S."/>
            <person name="Walsh D.A."/>
            <person name="Denef V.J."/>
            <person name="McMahon K.D."/>
            <person name="Konstantinidis K.T."/>
            <person name="Eloe-Fadrosh E.A."/>
            <person name="Kyrpides N.C."/>
            <person name="Woyke T."/>
        </authorList>
    </citation>
    <scope>NUCLEOTIDE SEQUENCE</scope>
    <source>
        <strain evidence="1">GVMAG-M-3300010160-4</strain>
    </source>
</reference>
<dbReference type="EMBL" id="MN739124">
    <property type="protein sequence ID" value="QHS90070.1"/>
    <property type="molecule type" value="Genomic_DNA"/>
</dbReference>
<accession>A0A6C0BDF0</accession>
<proteinExistence type="predicted"/>
<dbReference type="AlphaFoldDB" id="A0A6C0BDF0"/>
<protein>
    <submittedName>
        <fullName evidence="1">Uncharacterized protein</fullName>
    </submittedName>
</protein>
<evidence type="ECO:0000313" key="1">
    <source>
        <dbReference type="EMBL" id="QHS90070.1"/>
    </source>
</evidence>